<dbReference type="Gene3D" id="2.40.30.170">
    <property type="match status" value="1"/>
</dbReference>
<comment type="subcellular location">
    <subcellularLocation>
        <location evidence="1">Cell inner membrane</location>
        <topology evidence="1">Lipid-anchor</topology>
    </subcellularLocation>
</comment>
<evidence type="ECO:0000256" key="3">
    <source>
        <dbReference type="SAM" id="Coils"/>
    </source>
</evidence>
<keyword evidence="9" id="KW-1185">Reference proteome</keyword>
<feature type="domain" description="Multidrug resistance protein MdtA-like barrel-sandwich hybrid" evidence="5">
    <location>
        <begin position="73"/>
        <end position="204"/>
    </location>
</feature>
<dbReference type="Gene3D" id="1.10.287.470">
    <property type="entry name" value="Helix hairpin bin"/>
    <property type="match status" value="1"/>
</dbReference>
<protein>
    <submittedName>
        <fullName evidence="8">Efflux RND transporter periplasmic adaptor subunit</fullName>
    </submittedName>
</protein>
<dbReference type="Pfam" id="PF25967">
    <property type="entry name" value="RND-MFP_C"/>
    <property type="match status" value="1"/>
</dbReference>
<comment type="caution">
    <text evidence="8">The sequence shown here is derived from an EMBL/GenBank/DDBJ whole genome shotgun (WGS) entry which is preliminary data.</text>
</comment>
<dbReference type="InterPro" id="IPR058626">
    <property type="entry name" value="MdtA-like_b-barrel"/>
</dbReference>
<dbReference type="Pfam" id="PF25944">
    <property type="entry name" value="Beta-barrel_RND"/>
    <property type="match status" value="1"/>
</dbReference>
<evidence type="ECO:0000259" key="5">
    <source>
        <dbReference type="Pfam" id="PF25917"/>
    </source>
</evidence>
<name>A0ABU9U559_9GAMM</name>
<feature type="domain" description="Multidrug resistance protein MdtA-like alpha-helical hairpin" evidence="4">
    <location>
        <begin position="116"/>
        <end position="182"/>
    </location>
</feature>
<accession>A0ABU9U559</accession>
<dbReference type="Gene3D" id="2.40.50.100">
    <property type="match status" value="1"/>
</dbReference>
<feature type="coiled-coil region" evidence="3">
    <location>
        <begin position="151"/>
        <end position="178"/>
    </location>
</feature>
<sequence length="401" mass="43617">MLKRFTPNILGTYLSLTIKCMIGGALFASIAGCSDDSATKQVAPPPAVSVFKVITQDVGNYREFVARTEAHQEVKIRARVEGELIERHFDEGSYVEKGQLLLKIDPSEYQSSVAGIEADLKSKIAGADGAKRDLTRGKEVASQGFISQSDLDKLTTKYDQAAAAVKSAQANLEKAKLNLSYTQIKAPFAGRIGKVNYDVGNLVGPTSNELAQLTDVDPIYVNFQVEESDYISYRQKHQGSEGNPQNVPIDLSLRLPNNSNLASKGQLDFADTKVDRSTGTVELRATFANPNNIVMPGLFVTLILESKDKQKQALIPQAAVQENQQGKFVLVVGDDKKVATRIVQLGRRINAMWVVESGLEQGEQVIVEGLQKVRQGVEVKPVEKKVDHTTGTISNLTNAAG</sequence>
<evidence type="ECO:0000313" key="9">
    <source>
        <dbReference type="Proteomes" id="UP001388366"/>
    </source>
</evidence>
<dbReference type="NCBIfam" id="TIGR01730">
    <property type="entry name" value="RND_mfp"/>
    <property type="match status" value="1"/>
</dbReference>
<dbReference type="PANTHER" id="PTHR30158">
    <property type="entry name" value="ACRA/E-RELATED COMPONENT OF DRUG EFFLUX TRANSPORTER"/>
    <property type="match status" value="1"/>
</dbReference>
<evidence type="ECO:0000256" key="1">
    <source>
        <dbReference type="ARBA" id="ARBA00004519"/>
    </source>
</evidence>
<organism evidence="8 9">
    <name type="scientific">Pseudoalteromonas neustonica</name>
    <dbReference type="NCBI Taxonomy" id="1840331"/>
    <lineage>
        <taxon>Bacteria</taxon>
        <taxon>Pseudomonadati</taxon>
        <taxon>Pseudomonadota</taxon>
        <taxon>Gammaproteobacteria</taxon>
        <taxon>Alteromonadales</taxon>
        <taxon>Pseudoalteromonadaceae</taxon>
        <taxon>Pseudoalteromonas</taxon>
    </lineage>
</organism>
<evidence type="ECO:0000259" key="4">
    <source>
        <dbReference type="Pfam" id="PF25876"/>
    </source>
</evidence>
<dbReference type="RefSeq" id="WP_054453192.1">
    <property type="nucleotide sequence ID" value="NZ_JBBMQU010000032.1"/>
</dbReference>
<dbReference type="PROSITE" id="PS51257">
    <property type="entry name" value="PROKAR_LIPOPROTEIN"/>
    <property type="match status" value="1"/>
</dbReference>
<dbReference type="SUPFAM" id="SSF111369">
    <property type="entry name" value="HlyD-like secretion proteins"/>
    <property type="match status" value="1"/>
</dbReference>
<gene>
    <name evidence="8" type="ORF">WNY63_15730</name>
</gene>
<reference evidence="8 9" key="1">
    <citation type="submission" date="2024-03" db="EMBL/GenBank/DDBJ databases">
        <title>Community enrichment and isolation of bacterial strains for fucoidan degradation.</title>
        <authorList>
            <person name="Sichert A."/>
        </authorList>
    </citation>
    <scope>NUCLEOTIDE SEQUENCE [LARGE SCALE GENOMIC DNA]</scope>
    <source>
        <strain evidence="8 9">AS81</strain>
    </source>
</reference>
<dbReference type="Pfam" id="PF25876">
    <property type="entry name" value="HH_MFP_RND"/>
    <property type="match status" value="1"/>
</dbReference>
<comment type="similarity">
    <text evidence="2">Belongs to the membrane fusion protein (MFP) (TC 8.A.1) family.</text>
</comment>
<dbReference type="EMBL" id="JBBMQU010000032">
    <property type="protein sequence ID" value="MEM5552174.1"/>
    <property type="molecule type" value="Genomic_DNA"/>
</dbReference>
<dbReference type="Pfam" id="PF25917">
    <property type="entry name" value="BSH_RND"/>
    <property type="match status" value="1"/>
</dbReference>
<feature type="domain" description="Multidrug resistance protein MdtA-like beta-barrel" evidence="6">
    <location>
        <begin position="218"/>
        <end position="304"/>
    </location>
</feature>
<dbReference type="Proteomes" id="UP001388366">
    <property type="component" value="Unassembled WGS sequence"/>
</dbReference>
<dbReference type="InterPro" id="IPR006143">
    <property type="entry name" value="RND_pump_MFP"/>
</dbReference>
<keyword evidence="3" id="KW-0175">Coiled coil</keyword>
<dbReference type="Gene3D" id="2.40.420.20">
    <property type="match status" value="1"/>
</dbReference>
<dbReference type="InterPro" id="IPR058624">
    <property type="entry name" value="MdtA-like_HH"/>
</dbReference>
<dbReference type="InterPro" id="IPR058625">
    <property type="entry name" value="MdtA-like_BSH"/>
</dbReference>
<evidence type="ECO:0000259" key="6">
    <source>
        <dbReference type="Pfam" id="PF25944"/>
    </source>
</evidence>
<feature type="domain" description="Multidrug resistance protein MdtA-like C-terminal permuted SH3" evidence="7">
    <location>
        <begin position="314"/>
        <end position="372"/>
    </location>
</feature>
<evidence type="ECO:0000259" key="7">
    <source>
        <dbReference type="Pfam" id="PF25967"/>
    </source>
</evidence>
<dbReference type="InterPro" id="IPR058627">
    <property type="entry name" value="MdtA-like_C"/>
</dbReference>
<evidence type="ECO:0000313" key="8">
    <source>
        <dbReference type="EMBL" id="MEM5552174.1"/>
    </source>
</evidence>
<evidence type="ECO:0000256" key="2">
    <source>
        <dbReference type="ARBA" id="ARBA00009477"/>
    </source>
</evidence>
<proteinExistence type="inferred from homology"/>